<dbReference type="Pfam" id="PF14258">
    <property type="entry name" value="DUF4350"/>
    <property type="match status" value="1"/>
</dbReference>
<keyword evidence="1" id="KW-1133">Transmembrane helix</keyword>
<feature type="transmembrane region" description="Helical" evidence="1">
    <location>
        <begin position="20"/>
        <end position="40"/>
    </location>
</feature>
<dbReference type="Proteomes" id="UP000221369">
    <property type="component" value="Unassembled WGS sequence"/>
</dbReference>
<dbReference type="AlphaFoldDB" id="A0A2A9DWX4"/>
<name>A0A2A9DWX4_9MICO</name>
<protein>
    <recommendedName>
        <fullName evidence="2">DUF4350 domain-containing protein</fullName>
    </recommendedName>
</protein>
<evidence type="ECO:0000259" key="2">
    <source>
        <dbReference type="Pfam" id="PF14258"/>
    </source>
</evidence>
<dbReference type="RefSeq" id="WP_098407264.1">
    <property type="nucleotide sequence ID" value="NZ_PDJE01000001.1"/>
</dbReference>
<proteinExistence type="predicted"/>
<feature type="domain" description="DUF4350" evidence="2">
    <location>
        <begin position="52"/>
        <end position="226"/>
    </location>
</feature>
<dbReference type="InterPro" id="IPR025646">
    <property type="entry name" value="DUF4350"/>
</dbReference>
<evidence type="ECO:0000313" key="4">
    <source>
        <dbReference type="Proteomes" id="UP000221369"/>
    </source>
</evidence>
<comment type="caution">
    <text evidence="3">The sequence shown here is derived from an EMBL/GenBank/DDBJ whole genome shotgun (WGS) entry which is preliminary data.</text>
</comment>
<reference evidence="3 4" key="1">
    <citation type="submission" date="2017-10" db="EMBL/GenBank/DDBJ databases">
        <title>Sequencing the genomes of 1000 actinobacteria strains.</title>
        <authorList>
            <person name="Klenk H.-P."/>
        </authorList>
    </citation>
    <scope>NUCLEOTIDE SEQUENCE [LARGE SCALE GENOMIC DNA]</scope>
    <source>
        <strain evidence="3 4">DSM 21798</strain>
    </source>
</reference>
<keyword evidence="1" id="KW-0812">Transmembrane</keyword>
<gene>
    <name evidence="3" type="ORF">ATJ78_1793</name>
</gene>
<evidence type="ECO:0000313" key="3">
    <source>
        <dbReference type="EMBL" id="PFG30851.1"/>
    </source>
</evidence>
<dbReference type="EMBL" id="PDJE01000001">
    <property type="protein sequence ID" value="PFG30851.1"/>
    <property type="molecule type" value="Genomic_DNA"/>
</dbReference>
<sequence>MSIAESLTPTVRTRLRRAGFWMVCAVGALVITLIAIALTGGNAAQTRPLQADSPAPSGAKGLVTVLEEHGVSITTADSATDAAEGLAGAHATLFVYDESGFLDARGLSQLAEKAANVVIMTPDFADLREIAPGVRAGGAEPDDAAPVAAQCTVPAAQAAQTADVLYTFRIDNGVDAHGCFPATDGRYGLVAIPRAAGPLTLLGDPNAFSNEAILHGGNAALALNLLGANDELVWYLPTIADVETDAPPTLGELTPPWVVPFTVLLALTAIAAMFWRGRRLGPVVVEKLPVHVPARETVEGRARLYERGNARVHAIDTLRMGAVSRLAGLLGLPPSTTAWQVADATASLLARDPRQVRAVLVDDLPSSDSQLMALSDAVNDLETRVRATIDETGRM</sequence>
<organism evidence="3 4">
    <name type="scientific">Paramicrobacterium agarici</name>
    <dbReference type="NCBI Taxonomy" id="630514"/>
    <lineage>
        <taxon>Bacteria</taxon>
        <taxon>Bacillati</taxon>
        <taxon>Actinomycetota</taxon>
        <taxon>Actinomycetes</taxon>
        <taxon>Micrococcales</taxon>
        <taxon>Microbacteriaceae</taxon>
        <taxon>Paramicrobacterium</taxon>
    </lineage>
</organism>
<evidence type="ECO:0000256" key="1">
    <source>
        <dbReference type="SAM" id="Phobius"/>
    </source>
</evidence>
<keyword evidence="1" id="KW-0472">Membrane</keyword>
<accession>A0A2A9DWX4</accession>
<keyword evidence="4" id="KW-1185">Reference proteome</keyword>